<evidence type="ECO:0000259" key="1">
    <source>
        <dbReference type="PROSITE" id="PS51648"/>
    </source>
</evidence>
<feature type="domain" description="YcgL" evidence="1">
    <location>
        <begin position="1"/>
        <end position="85"/>
    </location>
</feature>
<protein>
    <recommendedName>
        <fullName evidence="1">YcgL domain-containing protein</fullName>
    </recommendedName>
</protein>
<dbReference type="PROSITE" id="PS51648">
    <property type="entry name" value="YCGL"/>
    <property type="match status" value="1"/>
</dbReference>
<proteinExistence type="predicted"/>
<accession>A0A1I2EU42</accession>
<sequence>MHCFVYASLRKADTYVWLTRQGDFSVLPESLALMLGDLRFVLEVELDAQRKLPKEDVAAVLANLQAQGWHLQLPPAHALAVPQPVLKESPGGLDE</sequence>
<dbReference type="PANTHER" id="PTHR38109">
    <property type="entry name" value="PROTEIN YCGL"/>
    <property type="match status" value="1"/>
</dbReference>
<evidence type="ECO:0000313" key="2">
    <source>
        <dbReference type="EMBL" id="SFE96365.1"/>
    </source>
</evidence>
<evidence type="ECO:0000313" key="3">
    <source>
        <dbReference type="Proteomes" id="UP000199477"/>
    </source>
</evidence>
<dbReference type="EMBL" id="FONH01000005">
    <property type="protein sequence ID" value="SFE96365.1"/>
    <property type="molecule type" value="Genomic_DNA"/>
</dbReference>
<dbReference type="Gene3D" id="3.10.510.20">
    <property type="entry name" value="YcgL domain"/>
    <property type="match status" value="1"/>
</dbReference>
<gene>
    <name evidence="2" type="ORF">SAMN02799615_02100</name>
</gene>
<dbReference type="AlphaFoldDB" id="A0A1I2EU42"/>
<organism evidence="2 3">
    <name type="scientific">Dyella marensis</name>
    <dbReference type="NCBI Taxonomy" id="500610"/>
    <lineage>
        <taxon>Bacteria</taxon>
        <taxon>Pseudomonadati</taxon>
        <taxon>Pseudomonadota</taxon>
        <taxon>Gammaproteobacteria</taxon>
        <taxon>Lysobacterales</taxon>
        <taxon>Rhodanobacteraceae</taxon>
        <taxon>Dyella</taxon>
    </lineage>
</organism>
<dbReference type="Pfam" id="PF05166">
    <property type="entry name" value="YcgL"/>
    <property type="match status" value="1"/>
</dbReference>
<name>A0A1I2EU42_9GAMM</name>
<dbReference type="InterPro" id="IPR027354">
    <property type="entry name" value="YcgL_dom"/>
</dbReference>
<dbReference type="InterPro" id="IPR038068">
    <property type="entry name" value="YcgL-like_sf"/>
</dbReference>
<reference evidence="3" key="1">
    <citation type="submission" date="2016-10" db="EMBL/GenBank/DDBJ databases">
        <authorList>
            <person name="Varghese N."/>
            <person name="Submissions S."/>
        </authorList>
    </citation>
    <scope>NUCLEOTIDE SEQUENCE [LARGE SCALE GENOMIC DNA]</scope>
    <source>
        <strain evidence="3">UNC178MFTsu3.1</strain>
    </source>
</reference>
<dbReference type="STRING" id="500610.SAMN02799615_02100"/>
<dbReference type="SUPFAM" id="SSF160191">
    <property type="entry name" value="YcgL-like"/>
    <property type="match status" value="1"/>
</dbReference>
<dbReference type="PANTHER" id="PTHR38109:SF1">
    <property type="entry name" value="PROTEIN YCGL"/>
    <property type="match status" value="1"/>
</dbReference>
<dbReference type="Proteomes" id="UP000199477">
    <property type="component" value="Unassembled WGS sequence"/>
</dbReference>
<keyword evidence="3" id="KW-1185">Reference proteome</keyword>